<gene>
    <name evidence="1" type="ORF">RS890_06995</name>
</gene>
<dbReference type="InterPro" id="IPR036390">
    <property type="entry name" value="WH_DNA-bd_sf"/>
</dbReference>
<dbReference type="InterPro" id="IPR036388">
    <property type="entry name" value="WH-like_DNA-bd_sf"/>
</dbReference>
<dbReference type="GO" id="GO:0005829">
    <property type="term" value="C:cytosol"/>
    <property type="evidence" value="ECO:0007669"/>
    <property type="project" value="TreeGrafter"/>
</dbReference>
<organism evidence="1 2">
    <name type="scientific">Bifidobacterium longum</name>
    <dbReference type="NCBI Taxonomy" id="216816"/>
    <lineage>
        <taxon>Bacteria</taxon>
        <taxon>Bacillati</taxon>
        <taxon>Actinomycetota</taxon>
        <taxon>Actinomycetes</taxon>
        <taxon>Bifidobacteriales</taxon>
        <taxon>Bifidobacteriaceae</taxon>
        <taxon>Bifidobacterium</taxon>
    </lineage>
</organism>
<sequence length="157" mass="16734">MQISTRCSVAIHCLIFICEANRVGSAESGVRVTSALLSESTGTNAVSIRNALGALKRAGLITVARGTGGAELAHTPKEITLLDIYQAVESTNLDDVIGIHESGNHTCPVARNIHDVLKDTYAPVAKAMSDSMREVTLANMLADHRNRIGVKAQQLEQ</sequence>
<dbReference type="RefSeq" id="WP_080786107.1">
    <property type="nucleotide sequence ID" value="NZ_CACRSV010000002.1"/>
</dbReference>
<evidence type="ECO:0000313" key="2">
    <source>
        <dbReference type="Proteomes" id="UP001277803"/>
    </source>
</evidence>
<protein>
    <submittedName>
        <fullName evidence="1">Rrf2 family transcriptional regulator</fullName>
    </submittedName>
</protein>
<proteinExistence type="predicted"/>
<evidence type="ECO:0000313" key="1">
    <source>
        <dbReference type="EMBL" id="MDW3126830.1"/>
    </source>
</evidence>
<dbReference type="EMBL" id="JAWLRA010000032">
    <property type="protein sequence ID" value="MDW3126830.1"/>
    <property type="molecule type" value="Genomic_DNA"/>
</dbReference>
<dbReference type="PANTHER" id="PTHR33221:SF15">
    <property type="entry name" value="HTH-TYPE TRANSCRIPTIONAL REGULATOR YWGB-RELATED"/>
    <property type="match status" value="1"/>
</dbReference>
<dbReference type="AlphaFoldDB" id="A0AB35SA58"/>
<dbReference type="GO" id="GO:0003700">
    <property type="term" value="F:DNA-binding transcription factor activity"/>
    <property type="evidence" value="ECO:0007669"/>
    <property type="project" value="TreeGrafter"/>
</dbReference>
<dbReference type="Gene3D" id="1.10.10.10">
    <property type="entry name" value="Winged helix-like DNA-binding domain superfamily/Winged helix DNA-binding domain"/>
    <property type="match status" value="1"/>
</dbReference>
<comment type="caution">
    <text evidence="1">The sequence shown here is derived from an EMBL/GenBank/DDBJ whole genome shotgun (WGS) entry which is preliminary data.</text>
</comment>
<dbReference type="PANTHER" id="PTHR33221">
    <property type="entry name" value="WINGED HELIX-TURN-HELIX TRANSCRIPTIONAL REGULATOR, RRF2 FAMILY"/>
    <property type="match status" value="1"/>
</dbReference>
<dbReference type="InterPro" id="IPR000944">
    <property type="entry name" value="Tscrpt_reg_Rrf2"/>
</dbReference>
<accession>A0AB35SA58</accession>
<reference evidence="1" key="1">
    <citation type="submission" date="2023-10" db="EMBL/GenBank/DDBJ databases">
        <title>Rapid discrimination of Bifidobacterium longum Subspecies based on MALDI-TOF MS and Machine Learning.</title>
        <authorList>
            <person name="Chen J."/>
        </authorList>
    </citation>
    <scope>NUCLEOTIDE SEQUENCE</scope>
    <source>
        <strain evidence="1">YGMCC0039</strain>
    </source>
</reference>
<dbReference type="Pfam" id="PF02082">
    <property type="entry name" value="Rrf2"/>
    <property type="match status" value="1"/>
</dbReference>
<dbReference type="Proteomes" id="UP001277803">
    <property type="component" value="Unassembled WGS sequence"/>
</dbReference>
<dbReference type="SUPFAM" id="SSF46785">
    <property type="entry name" value="Winged helix' DNA-binding domain"/>
    <property type="match status" value="1"/>
</dbReference>
<name>A0AB35SA58_BIFLN</name>
<dbReference type="PROSITE" id="PS51197">
    <property type="entry name" value="HTH_RRF2_2"/>
    <property type="match status" value="1"/>
</dbReference>